<reference evidence="2" key="1">
    <citation type="submission" date="2016-07" db="EMBL/GenBank/DDBJ databases">
        <authorList>
            <person name="Florea S."/>
            <person name="Webb J.S."/>
            <person name="Jaromczyk J."/>
            <person name="Schardl C.L."/>
        </authorList>
    </citation>
    <scope>NUCLEOTIDE SEQUENCE [LARGE SCALE GENOMIC DNA]</scope>
    <source>
        <strain evidence="2">IPB1</strain>
    </source>
</reference>
<dbReference type="RefSeq" id="WP_065789130.1">
    <property type="nucleotide sequence ID" value="NZ_MAUJ01000001.1"/>
</dbReference>
<dbReference type="EMBL" id="MAUJ01000001">
    <property type="protein sequence ID" value="OCQ23145.1"/>
    <property type="molecule type" value="Genomic_DNA"/>
</dbReference>
<protein>
    <submittedName>
        <fullName evidence="1">Uncharacterized protein</fullName>
    </submittedName>
</protein>
<organism evidence="1 2">
    <name type="scientific">Pseudoalteromonas luteoviolacea</name>
    <dbReference type="NCBI Taxonomy" id="43657"/>
    <lineage>
        <taxon>Bacteria</taxon>
        <taxon>Pseudomonadati</taxon>
        <taxon>Pseudomonadota</taxon>
        <taxon>Gammaproteobacteria</taxon>
        <taxon>Alteromonadales</taxon>
        <taxon>Pseudoalteromonadaceae</taxon>
        <taxon>Pseudoalteromonas</taxon>
    </lineage>
</organism>
<accession>A0A1C0TV00</accession>
<gene>
    <name evidence="1" type="ORF">A7985_04125</name>
</gene>
<evidence type="ECO:0000313" key="1">
    <source>
        <dbReference type="EMBL" id="OCQ23145.1"/>
    </source>
</evidence>
<name>A0A1C0TV00_9GAMM</name>
<dbReference type="Proteomes" id="UP000093366">
    <property type="component" value="Unassembled WGS sequence"/>
</dbReference>
<comment type="caution">
    <text evidence="1">The sequence shown here is derived from an EMBL/GenBank/DDBJ whole genome shotgun (WGS) entry which is preliminary data.</text>
</comment>
<dbReference type="AlphaFoldDB" id="A0A1C0TV00"/>
<sequence length="160" mass="18920">MSNKERLDKKLSLLREKRNQENNLEFLKQSFEGYVFINKKLSDKKINELYNRCSDMRAHDNVTRTKNYLTSDTEIIVNAVLKEVAQKLDITRDIFVSIELPDHKFSTWQKLRKEGFIAFLNVVYERGGRFICQLNNEFFLCSQSGDCFEEYWVAKLGCIN</sequence>
<evidence type="ECO:0000313" key="2">
    <source>
        <dbReference type="Proteomes" id="UP000093366"/>
    </source>
</evidence>
<proteinExistence type="predicted"/>